<dbReference type="InterPro" id="IPR028098">
    <property type="entry name" value="Glyco_trans_4-like_N"/>
</dbReference>
<dbReference type="STRING" id="1197717.BED41_09425"/>
<dbReference type="Proteomes" id="UP000093044">
    <property type="component" value="Chromosome"/>
</dbReference>
<accession>A0A1B2I9M8</accession>
<dbReference type="InterPro" id="IPR001296">
    <property type="entry name" value="Glyco_trans_1"/>
</dbReference>
<dbReference type="Pfam" id="PF13439">
    <property type="entry name" value="Glyco_transf_4"/>
    <property type="match status" value="1"/>
</dbReference>
<dbReference type="Pfam" id="PF00534">
    <property type="entry name" value="Glycos_transf_1"/>
    <property type="match status" value="1"/>
</dbReference>
<keyword evidence="4" id="KW-1185">Reference proteome</keyword>
<proteinExistence type="predicted"/>
<dbReference type="Gene3D" id="3.40.50.2000">
    <property type="entry name" value="Glycogen Phosphorylase B"/>
    <property type="match status" value="2"/>
</dbReference>
<dbReference type="GO" id="GO:0016758">
    <property type="term" value="F:hexosyltransferase activity"/>
    <property type="evidence" value="ECO:0007669"/>
    <property type="project" value="TreeGrafter"/>
</dbReference>
<dbReference type="EMBL" id="CP016757">
    <property type="protein sequence ID" value="ANZ46645.1"/>
    <property type="molecule type" value="Genomic_DNA"/>
</dbReference>
<dbReference type="InterPro" id="IPR050194">
    <property type="entry name" value="Glycosyltransferase_grp1"/>
</dbReference>
<evidence type="ECO:0000259" key="2">
    <source>
        <dbReference type="Pfam" id="PF13439"/>
    </source>
</evidence>
<dbReference type="PANTHER" id="PTHR45947:SF3">
    <property type="entry name" value="SULFOQUINOVOSYL TRANSFERASE SQD2"/>
    <property type="match status" value="1"/>
</dbReference>
<organism evidence="3 4">
    <name type="scientific">Cloacibacillus porcorum</name>
    <dbReference type="NCBI Taxonomy" id="1197717"/>
    <lineage>
        <taxon>Bacteria</taxon>
        <taxon>Thermotogati</taxon>
        <taxon>Synergistota</taxon>
        <taxon>Synergistia</taxon>
        <taxon>Synergistales</taxon>
        <taxon>Synergistaceae</taxon>
        <taxon>Cloacibacillus</taxon>
    </lineage>
</organism>
<name>A0A1B2I9M8_9BACT</name>
<evidence type="ECO:0000313" key="3">
    <source>
        <dbReference type="EMBL" id="ANZ46645.1"/>
    </source>
</evidence>
<dbReference type="AlphaFoldDB" id="A0A1B2I9M8"/>
<reference evidence="3" key="1">
    <citation type="submission" date="2016-08" db="EMBL/GenBank/DDBJ databases">
        <title>Complete genome of Cloacibacillus porcorum.</title>
        <authorList>
            <person name="Looft T."/>
            <person name="Bayles D.O."/>
            <person name="Alt D.P."/>
        </authorList>
    </citation>
    <scope>NUCLEOTIDE SEQUENCE [LARGE SCALE GENOMIC DNA]</scope>
    <source>
        <strain evidence="3">CL-84</strain>
    </source>
</reference>
<gene>
    <name evidence="3" type="ORF">BED41_09425</name>
</gene>
<dbReference type="KEGG" id="cpor:BED41_09425"/>
<feature type="domain" description="Glycosyltransferase subfamily 4-like N-terminal" evidence="2">
    <location>
        <begin position="22"/>
        <end position="154"/>
    </location>
</feature>
<dbReference type="SUPFAM" id="SSF53756">
    <property type="entry name" value="UDP-Glycosyltransferase/glycogen phosphorylase"/>
    <property type="match status" value="1"/>
</dbReference>
<dbReference type="PANTHER" id="PTHR45947">
    <property type="entry name" value="SULFOQUINOVOSYL TRANSFERASE SQD2"/>
    <property type="match status" value="1"/>
</dbReference>
<feature type="domain" description="Glycosyl transferase family 1" evidence="1">
    <location>
        <begin position="186"/>
        <end position="348"/>
    </location>
</feature>
<evidence type="ECO:0000259" key="1">
    <source>
        <dbReference type="Pfam" id="PF00534"/>
    </source>
</evidence>
<evidence type="ECO:0000313" key="4">
    <source>
        <dbReference type="Proteomes" id="UP000093044"/>
    </source>
</evidence>
<protein>
    <recommendedName>
        <fullName evidence="5">Glycosyl transferase</fullName>
    </recommendedName>
</protein>
<dbReference type="CDD" id="cd03801">
    <property type="entry name" value="GT4_PimA-like"/>
    <property type="match status" value="1"/>
</dbReference>
<evidence type="ECO:0008006" key="5">
    <source>
        <dbReference type="Google" id="ProtNLM"/>
    </source>
</evidence>
<sequence>MKVCHITSVHQRYDTRIFHKECTSLANAGYDVTLLVADGKKDEVRNGVKIVSTDYVPTSRYRRILLSGHIMFKAARQIDAEIYHLHDPELLPLGKKLKRCGKKVIFDSHENYPAQIACKPYLPKTLRWCVSKIYRHYETGALKKYDAVVAPCTFFGGTNIFEGRCKRTKIISNAPLLNEFYDKYDHALEKNGNAICHVGGLTYERGITHLIKAAYKAGVKLILAGKFSPEGYHEQLKKMPEYQCVDYRGFLPREELLRVYKESSAGIATILNIGQYNTGDNFATKVYEYMSMGLPVILSKYKYAKDVLSELKFGLVVNPSDIEEIANAICFLRNNPNITAEMGANGRKAVITEFNWEVEVKKLLELYINILTIDN</sequence>